<dbReference type="AlphaFoldDB" id="A0A8J3I116"/>
<dbReference type="Gene3D" id="3.90.180.10">
    <property type="entry name" value="Medium-chain alcohol dehydrogenases, catalytic domain"/>
    <property type="match status" value="1"/>
</dbReference>
<reference evidence="3" key="1">
    <citation type="submission" date="2020-10" db="EMBL/GenBank/DDBJ databases">
        <title>Taxonomic study of unclassified bacteria belonging to the class Ktedonobacteria.</title>
        <authorList>
            <person name="Yabe S."/>
            <person name="Wang C.M."/>
            <person name="Zheng Y."/>
            <person name="Sakai Y."/>
            <person name="Cavaletti L."/>
            <person name="Monciardini P."/>
            <person name="Donadio S."/>
        </authorList>
    </citation>
    <scope>NUCLEOTIDE SEQUENCE</scope>
    <source>
        <strain evidence="3">SOSP1-1</strain>
    </source>
</reference>
<keyword evidence="4" id="KW-1185">Reference proteome</keyword>
<sequence length="255" mass="27827">MKTILLEKPGQFHLLEQEEPEAPGPGYTLVRTRHVGICGTDLHAFRGEQPFFTYPRILGHELSVEVMAATEQEDIALPKGALCAVEPYFNCGYCPACLRNKPNCCINLNVFGVHIDGGMREFAYIPTTKLHPSTALSSEQLALVEPLAIGAHAVSRAQLPSHERVLVVGAGPIGLAVTQCALLAGAQVIVMDISEQRLAFCHSLWPQVTCLHTPSDALARLQQEVKDDLPRWSSMRPAIRNLCMRPSPMLVMAGA</sequence>
<accession>A0A8J3I116</accession>
<dbReference type="Gene3D" id="3.40.50.720">
    <property type="entry name" value="NAD(P)-binding Rossmann-like Domain"/>
    <property type="match status" value="1"/>
</dbReference>
<dbReference type="PANTHER" id="PTHR43401">
    <property type="entry name" value="L-THREONINE 3-DEHYDROGENASE"/>
    <property type="match status" value="1"/>
</dbReference>
<dbReference type="Pfam" id="PF08240">
    <property type="entry name" value="ADH_N"/>
    <property type="match status" value="1"/>
</dbReference>
<dbReference type="PANTHER" id="PTHR43401:SF2">
    <property type="entry name" value="L-THREONINE 3-DEHYDROGENASE"/>
    <property type="match status" value="1"/>
</dbReference>
<dbReference type="Proteomes" id="UP000612362">
    <property type="component" value="Unassembled WGS sequence"/>
</dbReference>
<dbReference type="SUPFAM" id="SSF51735">
    <property type="entry name" value="NAD(P)-binding Rossmann-fold domains"/>
    <property type="match status" value="1"/>
</dbReference>
<keyword evidence="1" id="KW-0560">Oxidoreductase</keyword>
<dbReference type="InterPro" id="IPR050129">
    <property type="entry name" value="Zn_alcohol_dh"/>
</dbReference>
<evidence type="ECO:0000313" key="3">
    <source>
        <dbReference type="EMBL" id="GHO47354.1"/>
    </source>
</evidence>
<dbReference type="InterPro" id="IPR011032">
    <property type="entry name" value="GroES-like_sf"/>
</dbReference>
<evidence type="ECO:0000259" key="2">
    <source>
        <dbReference type="Pfam" id="PF08240"/>
    </source>
</evidence>
<evidence type="ECO:0000256" key="1">
    <source>
        <dbReference type="ARBA" id="ARBA00023002"/>
    </source>
</evidence>
<name>A0A8J3I116_9CHLR</name>
<organism evidence="3 4">
    <name type="scientific">Ktedonospora formicarum</name>
    <dbReference type="NCBI Taxonomy" id="2778364"/>
    <lineage>
        <taxon>Bacteria</taxon>
        <taxon>Bacillati</taxon>
        <taxon>Chloroflexota</taxon>
        <taxon>Ktedonobacteria</taxon>
        <taxon>Ktedonobacterales</taxon>
        <taxon>Ktedonobacteraceae</taxon>
        <taxon>Ktedonospora</taxon>
    </lineage>
</organism>
<dbReference type="InterPro" id="IPR036291">
    <property type="entry name" value="NAD(P)-bd_dom_sf"/>
</dbReference>
<dbReference type="RefSeq" id="WP_220196661.1">
    <property type="nucleotide sequence ID" value="NZ_BNJF01000003.1"/>
</dbReference>
<proteinExistence type="predicted"/>
<dbReference type="InterPro" id="IPR013154">
    <property type="entry name" value="ADH-like_N"/>
</dbReference>
<comment type="caution">
    <text evidence="3">The sequence shown here is derived from an EMBL/GenBank/DDBJ whole genome shotgun (WGS) entry which is preliminary data.</text>
</comment>
<dbReference type="EMBL" id="BNJF01000003">
    <property type="protein sequence ID" value="GHO47354.1"/>
    <property type="molecule type" value="Genomic_DNA"/>
</dbReference>
<dbReference type="GO" id="GO:0016491">
    <property type="term" value="F:oxidoreductase activity"/>
    <property type="evidence" value="ECO:0007669"/>
    <property type="project" value="UniProtKB-KW"/>
</dbReference>
<feature type="domain" description="Alcohol dehydrogenase-like N-terminal" evidence="2">
    <location>
        <begin position="24"/>
        <end position="132"/>
    </location>
</feature>
<dbReference type="SUPFAM" id="SSF50129">
    <property type="entry name" value="GroES-like"/>
    <property type="match status" value="1"/>
</dbReference>
<protein>
    <recommendedName>
        <fullName evidence="2">Alcohol dehydrogenase-like N-terminal domain-containing protein</fullName>
    </recommendedName>
</protein>
<gene>
    <name evidence="3" type="ORF">KSX_55170</name>
</gene>
<evidence type="ECO:0000313" key="4">
    <source>
        <dbReference type="Proteomes" id="UP000612362"/>
    </source>
</evidence>